<sequence>MSFPSATCFLLIILCSGSSQLTVNQYEHISVAEGNSATLGCFVDEEEIENLGIQWFKQLPESPPTYILCHGNDSAIHLAEASTERYQPIRNSSNAHFLHINNVTTNDSAMYWCLVTKSPCHHIWGKGTRLSVYGGEDVQAPSVSLMSSWVSQTDSHPLYLACSVNGFYPSVIKVTWKLDGLSTPGIITTGPFLSEKAKTFALISIMELPDHQKKNVSKVSCEVRHDSSRTVIVKDSLDCYRDF</sequence>
<keyword evidence="3" id="KW-0732">Signal</keyword>
<dbReference type="InterPro" id="IPR003597">
    <property type="entry name" value="Ig_C1-set"/>
</dbReference>
<dbReference type="CDD" id="cd00098">
    <property type="entry name" value="IgC1"/>
    <property type="match status" value="1"/>
</dbReference>
<comment type="caution">
    <text evidence="5">The sequence shown here is derived from an EMBL/GenBank/DDBJ whole genome shotgun (WGS) entry which is preliminary data.</text>
</comment>
<dbReference type="AlphaFoldDB" id="A0AAV3AA68"/>
<evidence type="ECO:0000256" key="2">
    <source>
        <dbReference type="ARBA" id="ARBA00023180"/>
    </source>
</evidence>
<gene>
    <name evidence="5" type="ORF">GDO54_017933</name>
</gene>
<dbReference type="SMART" id="SM00407">
    <property type="entry name" value="IGc1"/>
    <property type="match status" value="1"/>
</dbReference>
<dbReference type="EMBL" id="DYDO01000007">
    <property type="protein sequence ID" value="DBA21261.1"/>
    <property type="molecule type" value="Genomic_DNA"/>
</dbReference>
<feature type="domain" description="Ig-like" evidence="4">
    <location>
        <begin position="4"/>
        <end position="116"/>
    </location>
</feature>
<evidence type="ECO:0000256" key="3">
    <source>
        <dbReference type="SAM" id="SignalP"/>
    </source>
</evidence>
<evidence type="ECO:0000313" key="6">
    <source>
        <dbReference type="Proteomes" id="UP001181693"/>
    </source>
</evidence>
<name>A0AAV3AA68_PYXAD</name>
<feature type="signal peptide" evidence="3">
    <location>
        <begin position="1"/>
        <end position="19"/>
    </location>
</feature>
<protein>
    <recommendedName>
        <fullName evidence="4">Ig-like domain-containing protein</fullName>
    </recommendedName>
</protein>
<organism evidence="5 6">
    <name type="scientific">Pyxicephalus adspersus</name>
    <name type="common">African bullfrog</name>
    <dbReference type="NCBI Taxonomy" id="30357"/>
    <lineage>
        <taxon>Eukaryota</taxon>
        <taxon>Metazoa</taxon>
        <taxon>Chordata</taxon>
        <taxon>Craniata</taxon>
        <taxon>Vertebrata</taxon>
        <taxon>Euteleostomi</taxon>
        <taxon>Amphibia</taxon>
        <taxon>Batrachia</taxon>
        <taxon>Anura</taxon>
        <taxon>Neobatrachia</taxon>
        <taxon>Ranoidea</taxon>
        <taxon>Pyxicephalidae</taxon>
        <taxon>Pyxicephalinae</taxon>
        <taxon>Pyxicephalus</taxon>
    </lineage>
</organism>
<evidence type="ECO:0000256" key="1">
    <source>
        <dbReference type="ARBA" id="ARBA00023157"/>
    </source>
</evidence>
<dbReference type="Pfam" id="PF07686">
    <property type="entry name" value="V-set"/>
    <property type="match status" value="1"/>
</dbReference>
<dbReference type="InterPro" id="IPR036179">
    <property type="entry name" value="Ig-like_dom_sf"/>
</dbReference>
<reference evidence="5" key="1">
    <citation type="thesis" date="2020" institute="ProQuest LLC" country="789 East Eisenhower Parkway, Ann Arbor, MI, USA">
        <title>Comparative Genomics and Chromosome Evolution.</title>
        <authorList>
            <person name="Mudd A.B."/>
        </authorList>
    </citation>
    <scope>NUCLEOTIDE SEQUENCE</scope>
    <source>
        <strain evidence="5">1538</strain>
        <tissue evidence="5">Blood</tissue>
    </source>
</reference>
<keyword evidence="2" id="KW-0325">Glycoprotein</keyword>
<dbReference type="InterPro" id="IPR007110">
    <property type="entry name" value="Ig-like_dom"/>
</dbReference>
<dbReference type="SUPFAM" id="SSF48726">
    <property type="entry name" value="Immunoglobulin"/>
    <property type="match status" value="2"/>
</dbReference>
<dbReference type="CDD" id="cd00099">
    <property type="entry name" value="IgV"/>
    <property type="match status" value="1"/>
</dbReference>
<dbReference type="Gene3D" id="2.60.40.10">
    <property type="entry name" value="Immunoglobulins"/>
    <property type="match status" value="2"/>
</dbReference>
<dbReference type="InterPro" id="IPR013783">
    <property type="entry name" value="Ig-like_fold"/>
</dbReference>
<feature type="domain" description="Ig-like" evidence="4">
    <location>
        <begin position="141"/>
        <end position="232"/>
    </location>
</feature>
<proteinExistence type="predicted"/>
<dbReference type="InterPro" id="IPR013106">
    <property type="entry name" value="Ig_V-set"/>
</dbReference>
<evidence type="ECO:0000259" key="4">
    <source>
        <dbReference type="PROSITE" id="PS50835"/>
    </source>
</evidence>
<dbReference type="PANTHER" id="PTHR19971">
    <property type="entry name" value="SIGNAL-REGULATORY PROTEIN BETA"/>
    <property type="match status" value="1"/>
</dbReference>
<keyword evidence="1" id="KW-1015">Disulfide bond</keyword>
<keyword evidence="6" id="KW-1185">Reference proteome</keyword>
<dbReference type="SMART" id="SM00409">
    <property type="entry name" value="IG"/>
    <property type="match status" value="1"/>
</dbReference>
<dbReference type="PROSITE" id="PS50835">
    <property type="entry name" value="IG_LIKE"/>
    <property type="match status" value="2"/>
</dbReference>
<dbReference type="InterPro" id="IPR051755">
    <property type="entry name" value="Ig-like_CS_Receptor"/>
</dbReference>
<accession>A0AAV3AA68</accession>
<dbReference type="Pfam" id="PF07654">
    <property type="entry name" value="C1-set"/>
    <property type="match status" value="1"/>
</dbReference>
<dbReference type="InterPro" id="IPR003599">
    <property type="entry name" value="Ig_sub"/>
</dbReference>
<dbReference type="Proteomes" id="UP001181693">
    <property type="component" value="Unassembled WGS sequence"/>
</dbReference>
<evidence type="ECO:0000313" key="5">
    <source>
        <dbReference type="EMBL" id="DBA21261.1"/>
    </source>
</evidence>
<feature type="chain" id="PRO_5043438864" description="Ig-like domain-containing protein" evidence="3">
    <location>
        <begin position="20"/>
        <end position="243"/>
    </location>
</feature>